<evidence type="ECO:0000313" key="1">
    <source>
        <dbReference type="EMBL" id="KAK3795904.1"/>
    </source>
</evidence>
<organism evidence="1 2">
    <name type="scientific">Elysia crispata</name>
    <name type="common">lettuce slug</name>
    <dbReference type="NCBI Taxonomy" id="231223"/>
    <lineage>
        <taxon>Eukaryota</taxon>
        <taxon>Metazoa</taxon>
        <taxon>Spiralia</taxon>
        <taxon>Lophotrochozoa</taxon>
        <taxon>Mollusca</taxon>
        <taxon>Gastropoda</taxon>
        <taxon>Heterobranchia</taxon>
        <taxon>Euthyneura</taxon>
        <taxon>Panpulmonata</taxon>
        <taxon>Sacoglossa</taxon>
        <taxon>Placobranchoidea</taxon>
        <taxon>Plakobranchidae</taxon>
        <taxon>Elysia</taxon>
    </lineage>
</organism>
<dbReference type="EMBL" id="JAWDGP010000969">
    <property type="protein sequence ID" value="KAK3795904.1"/>
    <property type="molecule type" value="Genomic_DNA"/>
</dbReference>
<gene>
    <name evidence="1" type="ORF">RRG08_040699</name>
</gene>
<evidence type="ECO:0000313" key="2">
    <source>
        <dbReference type="Proteomes" id="UP001283361"/>
    </source>
</evidence>
<dbReference type="AlphaFoldDB" id="A0AAE1AY97"/>
<dbReference type="Proteomes" id="UP001283361">
    <property type="component" value="Unassembled WGS sequence"/>
</dbReference>
<accession>A0AAE1AY97</accession>
<proteinExistence type="predicted"/>
<reference evidence="1" key="1">
    <citation type="journal article" date="2023" name="G3 (Bethesda)">
        <title>A reference genome for the long-term kleptoplast-retaining sea slug Elysia crispata morphotype clarki.</title>
        <authorList>
            <person name="Eastman K.E."/>
            <person name="Pendleton A.L."/>
            <person name="Shaikh M.A."/>
            <person name="Suttiyut T."/>
            <person name="Ogas R."/>
            <person name="Tomko P."/>
            <person name="Gavelis G."/>
            <person name="Widhalm J.R."/>
            <person name="Wisecaver J.H."/>
        </authorList>
    </citation>
    <scope>NUCLEOTIDE SEQUENCE</scope>
    <source>
        <strain evidence="1">ECLA1</strain>
    </source>
</reference>
<protein>
    <submittedName>
        <fullName evidence="1">Uncharacterized protein</fullName>
    </submittedName>
</protein>
<keyword evidence="2" id="KW-1185">Reference proteome</keyword>
<sequence length="80" mass="9245">MIDLVPAAVRRRYPLPMSSTVHTPCAYRQQQKAKKTSRVRLPPYAAQVSTRYWTHLKTRKNRQEKDPIDHCGKSALQVIA</sequence>
<comment type="caution">
    <text evidence="1">The sequence shown here is derived from an EMBL/GenBank/DDBJ whole genome shotgun (WGS) entry which is preliminary data.</text>
</comment>
<name>A0AAE1AY97_9GAST</name>